<comment type="caution">
    <text evidence="1">The sequence shown here is derived from an EMBL/GenBank/DDBJ whole genome shotgun (WGS) entry which is preliminary data.</text>
</comment>
<organism evidence="1 2">
    <name type="scientific">Halocaridina rubra</name>
    <name type="common">Hawaiian red shrimp</name>
    <dbReference type="NCBI Taxonomy" id="373956"/>
    <lineage>
        <taxon>Eukaryota</taxon>
        <taxon>Metazoa</taxon>
        <taxon>Ecdysozoa</taxon>
        <taxon>Arthropoda</taxon>
        <taxon>Crustacea</taxon>
        <taxon>Multicrustacea</taxon>
        <taxon>Malacostraca</taxon>
        <taxon>Eumalacostraca</taxon>
        <taxon>Eucarida</taxon>
        <taxon>Decapoda</taxon>
        <taxon>Pleocyemata</taxon>
        <taxon>Caridea</taxon>
        <taxon>Atyoidea</taxon>
        <taxon>Atyidae</taxon>
        <taxon>Halocaridina</taxon>
    </lineage>
</organism>
<accession>A0AAN8XJJ7</accession>
<reference evidence="1 2" key="1">
    <citation type="submission" date="2023-11" db="EMBL/GenBank/DDBJ databases">
        <title>Halocaridina rubra genome assembly.</title>
        <authorList>
            <person name="Smith C."/>
        </authorList>
    </citation>
    <scope>NUCLEOTIDE SEQUENCE [LARGE SCALE GENOMIC DNA]</scope>
    <source>
        <strain evidence="1">EP-1</strain>
        <tissue evidence="1">Whole</tissue>
    </source>
</reference>
<evidence type="ECO:0000313" key="2">
    <source>
        <dbReference type="Proteomes" id="UP001381693"/>
    </source>
</evidence>
<dbReference type="AlphaFoldDB" id="A0AAN8XJJ7"/>
<sequence>MSPSYALDPNETKTRYFGLTTLYSRLCGNMDVERHFKDGIWTARKTNEAVLRQMRVERELIAA</sequence>
<proteinExistence type="predicted"/>
<gene>
    <name evidence="1" type="ORF">SK128_017485</name>
</gene>
<protein>
    <submittedName>
        <fullName evidence="1">Uncharacterized protein</fullName>
    </submittedName>
</protein>
<evidence type="ECO:0000313" key="1">
    <source>
        <dbReference type="EMBL" id="KAK7082848.1"/>
    </source>
</evidence>
<keyword evidence="2" id="KW-1185">Reference proteome</keyword>
<dbReference type="EMBL" id="JAXCGZ010003873">
    <property type="protein sequence ID" value="KAK7082848.1"/>
    <property type="molecule type" value="Genomic_DNA"/>
</dbReference>
<feature type="non-terminal residue" evidence="1">
    <location>
        <position position="63"/>
    </location>
</feature>
<name>A0AAN8XJJ7_HALRR</name>
<dbReference type="Proteomes" id="UP001381693">
    <property type="component" value="Unassembled WGS sequence"/>
</dbReference>